<dbReference type="PROSITE" id="PS51677">
    <property type="entry name" value="NODB"/>
    <property type="match status" value="1"/>
</dbReference>
<dbReference type="Gene3D" id="3.20.20.370">
    <property type="entry name" value="Glycoside hydrolase/deacetylase"/>
    <property type="match status" value="1"/>
</dbReference>
<gene>
    <name evidence="3" type="ORF">ACFQ0E_01340</name>
</gene>
<dbReference type="SUPFAM" id="SSF88713">
    <property type="entry name" value="Glycoside hydrolase/deacetylase"/>
    <property type="match status" value="1"/>
</dbReference>
<comment type="caution">
    <text evidence="3">The sequence shown here is derived from an EMBL/GenBank/DDBJ whole genome shotgun (WGS) entry which is preliminary data.</text>
</comment>
<accession>A0ABW2Y6R3</accession>
<dbReference type="RefSeq" id="WP_386821905.1">
    <property type="nucleotide sequence ID" value="NZ_JBHTIF010000001.1"/>
</dbReference>
<reference evidence="4" key="1">
    <citation type="journal article" date="2019" name="Int. J. Syst. Evol. Microbiol.">
        <title>The Global Catalogue of Microorganisms (GCM) 10K type strain sequencing project: providing services to taxonomists for standard genome sequencing and annotation.</title>
        <authorList>
            <consortium name="The Broad Institute Genomics Platform"/>
            <consortium name="The Broad Institute Genome Sequencing Center for Infectious Disease"/>
            <person name="Wu L."/>
            <person name="Ma J."/>
        </authorList>
    </citation>
    <scope>NUCLEOTIDE SEQUENCE [LARGE SCALE GENOMIC DNA]</scope>
    <source>
        <strain evidence="4">CCUG 55585</strain>
    </source>
</reference>
<dbReference type="GO" id="GO:0016787">
    <property type="term" value="F:hydrolase activity"/>
    <property type="evidence" value="ECO:0007669"/>
    <property type="project" value="UniProtKB-KW"/>
</dbReference>
<dbReference type="EMBL" id="JBHTIF010000001">
    <property type="protein sequence ID" value="MFD0724232.1"/>
    <property type="molecule type" value="Genomic_DNA"/>
</dbReference>
<evidence type="ECO:0000256" key="1">
    <source>
        <dbReference type="SAM" id="Phobius"/>
    </source>
</evidence>
<keyword evidence="1" id="KW-0812">Transmembrane</keyword>
<evidence type="ECO:0000259" key="2">
    <source>
        <dbReference type="PROSITE" id="PS51677"/>
    </source>
</evidence>
<dbReference type="InterPro" id="IPR002509">
    <property type="entry name" value="NODB_dom"/>
</dbReference>
<keyword evidence="1" id="KW-0472">Membrane</keyword>
<evidence type="ECO:0000313" key="3">
    <source>
        <dbReference type="EMBL" id="MFD0724232.1"/>
    </source>
</evidence>
<dbReference type="PANTHER" id="PTHR10587">
    <property type="entry name" value="GLYCOSYL TRANSFERASE-RELATED"/>
    <property type="match status" value="1"/>
</dbReference>
<keyword evidence="4" id="KW-1185">Reference proteome</keyword>
<dbReference type="PANTHER" id="PTHR10587:SF137">
    <property type="entry name" value="4-DEOXY-4-FORMAMIDO-L-ARABINOSE-PHOSPHOUNDECAPRENOL DEFORMYLASE ARND-RELATED"/>
    <property type="match status" value="1"/>
</dbReference>
<sequence>MTDRSASPPAALDDAMLDGIHRVPRRPHAWLVLLVLSQVIVALVWWRWGWTLGLPAMAVSHAPFWWGTLWPHSRVFGPVLNRLPIDDRRVWLTIDDGPSDETRPILDALDAHGAKATFFLVGERAARRPELVREILQRGHQIGNHSHSHPARWFWALGPSRMRREIADTQRILTDIAGTPPRWFRAVVGMSNPFVQAPLKAHGLARAAWSARGFDGVAADPDVVVARIERSLRPGAIVLLHEGAAHGGNVETIRRLLQRLDALGYRTRLP</sequence>
<organism evidence="3 4">
    <name type="scientific">Lysobacter brunescens</name>
    <dbReference type="NCBI Taxonomy" id="262323"/>
    <lineage>
        <taxon>Bacteria</taxon>
        <taxon>Pseudomonadati</taxon>
        <taxon>Pseudomonadota</taxon>
        <taxon>Gammaproteobacteria</taxon>
        <taxon>Lysobacterales</taxon>
        <taxon>Lysobacteraceae</taxon>
        <taxon>Lysobacter</taxon>
    </lineage>
</organism>
<dbReference type="InterPro" id="IPR050248">
    <property type="entry name" value="Polysacc_deacetylase_ArnD"/>
</dbReference>
<protein>
    <submittedName>
        <fullName evidence="3">Polysaccharide deacetylase family protein</fullName>
        <ecNumber evidence="3">3.-.-.-</ecNumber>
    </submittedName>
</protein>
<dbReference type="InterPro" id="IPR011330">
    <property type="entry name" value="Glyco_hydro/deAcase_b/a-brl"/>
</dbReference>
<keyword evidence="3" id="KW-0378">Hydrolase</keyword>
<feature type="transmembrane region" description="Helical" evidence="1">
    <location>
        <begin position="29"/>
        <end position="48"/>
    </location>
</feature>
<keyword evidence="1" id="KW-1133">Transmembrane helix</keyword>
<dbReference type="Pfam" id="PF01522">
    <property type="entry name" value="Polysacc_deac_1"/>
    <property type="match status" value="1"/>
</dbReference>
<dbReference type="CDD" id="cd10917">
    <property type="entry name" value="CE4_NodB_like_6s_7s"/>
    <property type="match status" value="1"/>
</dbReference>
<evidence type="ECO:0000313" key="4">
    <source>
        <dbReference type="Proteomes" id="UP001597110"/>
    </source>
</evidence>
<dbReference type="Proteomes" id="UP001597110">
    <property type="component" value="Unassembled WGS sequence"/>
</dbReference>
<proteinExistence type="predicted"/>
<name>A0ABW2Y6R3_9GAMM</name>
<feature type="domain" description="NodB homology" evidence="2">
    <location>
        <begin position="88"/>
        <end position="268"/>
    </location>
</feature>
<dbReference type="EC" id="3.-.-.-" evidence="3"/>